<comment type="caution">
    <text evidence="6">The sequence shown here is derived from an EMBL/GenBank/DDBJ whole genome shotgun (WGS) entry which is preliminary data.</text>
</comment>
<dbReference type="InterPro" id="IPR036188">
    <property type="entry name" value="FAD/NAD-bd_sf"/>
</dbReference>
<evidence type="ECO:0000313" key="6">
    <source>
        <dbReference type="EMBL" id="CAG2059973.1"/>
    </source>
</evidence>
<name>A0ABN7NZ51_TIMPD</name>
<keyword evidence="7" id="KW-1185">Reference proteome</keyword>
<gene>
    <name evidence="6" type="ORF">TPAB3V08_LOCUS6931</name>
</gene>
<dbReference type="Proteomes" id="UP001153148">
    <property type="component" value="Unassembled WGS sequence"/>
</dbReference>
<organism evidence="6 7">
    <name type="scientific">Timema podura</name>
    <name type="common">Walking stick</name>
    <dbReference type="NCBI Taxonomy" id="61482"/>
    <lineage>
        <taxon>Eukaryota</taxon>
        <taxon>Metazoa</taxon>
        <taxon>Ecdysozoa</taxon>
        <taxon>Arthropoda</taxon>
        <taxon>Hexapoda</taxon>
        <taxon>Insecta</taxon>
        <taxon>Pterygota</taxon>
        <taxon>Neoptera</taxon>
        <taxon>Polyneoptera</taxon>
        <taxon>Phasmatodea</taxon>
        <taxon>Timematodea</taxon>
        <taxon>Timematoidea</taxon>
        <taxon>Timematidae</taxon>
        <taxon>Timema</taxon>
    </lineage>
</organism>
<evidence type="ECO:0000256" key="3">
    <source>
        <dbReference type="ARBA" id="ARBA00022827"/>
    </source>
</evidence>
<keyword evidence="4 5" id="KW-0560">Oxidoreductase</keyword>
<reference evidence="6" key="1">
    <citation type="submission" date="2021-03" db="EMBL/GenBank/DDBJ databases">
        <authorList>
            <person name="Tran Van P."/>
        </authorList>
    </citation>
    <scope>NUCLEOTIDE SEQUENCE</scope>
</reference>
<accession>A0ABN7NZ51</accession>
<keyword evidence="2 5" id="KW-0285">Flavoprotein</keyword>
<dbReference type="EC" id="1.-.-.-" evidence="5"/>
<evidence type="ECO:0000313" key="7">
    <source>
        <dbReference type="Proteomes" id="UP001153148"/>
    </source>
</evidence>
<dbReference type="Pfam" id="PF00743">
    <property type="entry name" value="FMO-like"/>
    <property type="match status" value="1"/>
</dbReference>
<evidence type="ECO:0000256" key="2">
    <source>
        <dbReference type="ARBA" id="ARBA00022630"/>
    </source>
</evidence>
<dbReference type="PANTHER" id="PTHR23023">
    <property type="entry name" value="DIMETHYLANILINE MONOOXYGENASE"/>
    <property type="match status" value="1"/>
</dbReference>
<comment type="cofactor">
    <cofactor evidence="5">
        <name>FAD</name>
        <dbReference type="ChEBI" id="CHEBI:57692"/>
    </cofactor>
</comment>
<dbReference type="Gene3D" id="3.50.50.60">
    <property type="entry name" value="FAD/NAD(P)-binding domain"/>
    <property type="match status" value="1"/>
</dbReference>
<sequence>MMTRLSVAVIGAGAGGLCAARHLVDRPDTFTFKVFEQTGGVGGTWVYTDETNTDQHGLPIHSSMYRDLRTNLPKEVMGFLDFPFHPTDQSFVHHSDVLKYLENYCNYYKLGEHIELIATHKAQDIATSFTTDILPQLSSVRETSVSSL</sequence>
<evidence type="ECO:0000256" key="1">
    <source>
        <dbReference type="ARBA" id="ARBA00009183"/>
    </source>
</evidence>
<proteinExistence type="inferred from homology"/>
<dbReference type="InterPro" id="IPR050346">
    <property type="entry name" value="FMO-like"/>
</dbReference>
<keyword evidence="5" id="KW-0503">Monooxygenase</keyword>
<protein>
    <recommendedName>
        <fullName evidence="5">Flavin-containing monooxygenase</fullName>
        <ecNumber evidence="5">1.-.-.-</ecNumber>
    </recommendedName>
</protein>
<dbReference type="SUPFAM" id="SSF51905">
    <property type="entry name" value="FAD/NAD(P)-binding domain"/>
    <property type="match status" value="1"/>
</dbReference>
<evidence type="ECO:0000256" key="5">
    <source>
        <dbReference type="RuleBase" id="RU361177"/>
    </source>
</evidence>
<keyword evidence="3 5" id="KW-0274">FAD</keyword>
<evidence type="ECO:0000256" key="4">
    <source>
        <dbReference type="ARBA" id="ARBA00023002"/>
    </source>
</evidence>
<dbReference type="InterPro" id="IPR020946">
    <property type="entry name" value="Flavin_mOase-like"/>
</dbReference>
<dbReference type="EMBL" id="CAJPIN010011080">
    <property type="protein sequence ID" value="CAG2059973.1"/>
    <property type="molecule type" value="Genomic_DNA"/>
</dbReference>
<comment type="similarity">
    <text evidence="1 5">Belongs to the FMO family.</text>
</comment>